<dbReference type="GO" id="GO:0030246">
    <property type="term" value="F:carbohydrate binding"/>
    <property type="evidence" value="ECO:0007669"/>
    <property type="project" value="InterPro"/>
</dbReference>
<evidence type="ECO:0000313" key="1">
    <source>
        <dbReference type="EMBL" id="GAK56055.1"/>
    </source>
</evidence>
<dbReference type="Proteomes" id="UP000030661">
    <property type="component" value="Unassembled WGS sequence"/>
</dbReference>
<keyword evidence="2" id="KW-1185">Reference proteome</keyword>
<dbReference type="SUPFAM" id="SSF49384">
    <property type="entry name" value="Carbohydrate-binding domain"/>
    <property type="match status" value="1"/>
</dbReference>
<accession>A0A081BUQ0</accession>
<dbReference type="AlphaFoldDB" id="A0A081BUQ0"/>
<dbReference type="Gene3D" id="2.60.40.680">
    <property type="match status" value="1"/>
</dbReference>
<evidence type="ECO:0000313" key="2">
    <source>
        <dbReference type="Proteomes" id="UP000030661"/>
    </source>
</evidence>
<dbReference type="HOGENOM" id="CLU_1486267_0_0_0"/>
<reference evidence="1" key="1">
    <citation type="journal article" date="2015" name="PeerJ">
        <title>First genomic representation of candidate bacterial phylum KSB3 points to enhanced environmental sensing as a trigger of wastewater bulking.</title>
        <authorList>
            <person name="Sekiguchi Y."/>
            <person name="Ohashi A."/>
            <person name="Parks D.H."/>
            <person name="Yamauchi T."/>
            <person name="Tyson G.W."/>
            <person name="Hugenholtz P."/>
        </authorList>
    </citation>
    <scope>NUCLEOTIDE SEQUENCE [LARGE SCALE GENOMIC DNA]</scope>
</reference>
<dbReference type="InterPro" id="IPR008965">
    <property type="entry name" value="CBM2/CBM3_carb-bd_dom_sf"/>
</dbReference>
<dbReference type="STRING" id="1499967.U27_03017"/>
<organism evidence="1">
    <name type="scientific">Vecturithrix granuli</name>
    <dbReference type="NCBI Taxonomy" id="1499967"/>
    <lineage>
        <taxon>Bacteria</taxon>
        <taxon>Candidatus Moduliflexota</taxon>
        <taxon>Candidatus Vecturitrichia</taxon>
        <taxon>Candidatus Vecturitrichales</taxon>
        <taxon>Candidatus Vecturitrichaceae</taxon>
        <taxon>Candidatus Vecturithrix</taxon>
    </lineage>
</organism>
<dbReference type="EMBL" id="DF820464">
    <property type="protein sequence ID" value="GAK56055.1"/>
    <property type="molecule type" value="Genomic_DNA"/>
</dbReference>
<sequence>MKIKCFFVQSLGVIFLLRLLVASPGLASQPLIQTALADPTITAGDEFLLSVLLDLDDALSSGGYIDLVYDPNVLECVKVQNFNIFGGMKSDSCAVDSGILRMTSRTASLFHVRTFLLLETYAIVTFRAKQVAASTAIEFADTSQIFGVGGGNILVERDDSATLHITTVEPSEPASFLLWSR</sequence>
<evidence type="ECO:0008006" key="3">
    <source>
        <dbReference type="Google" id="ProtNLM"/>
    </source>
</evidence>
<proteinExistence type="predicted"/>
<protein>
    <recommendedName>
        <fullName evidence="3">Cohesin domain-containing protein</fullName>
    </recommendedName>
</protein>
<gene>
    <name evidence="1" type="ORF">U27_03017</name>
</gene>
<name>A0A081BUQ0_VECG1</name>